<dbReference type="SUPFAM" id="SSF48452">
    <property type="entry name" value="TPR-like"/>
    <property type="match status" value="3"/>
</dbReference>
<dbReference type="AlphaFoldDB" id="B4VP13"/>
<gene>
    <name evidence="2" type="ORF">MC7420_4639</name>
</gene>
<proteinExistence type="predicted"/>
<name>B4VP13_9CYAN</name>
<evidence type="ECO:0000313" key="2">
    <source>
        <dbReference type="EMBL" id="EDX76383.1"/>
    </source>
</evidence>
<dbReference type="InterPro" id="IPR011990">
    <property type="entry name" value="TPR-like_helical_dom_sf"/>
</dbReference>
<dbReference type="Proteomes" id="UP000003835">
    <property type="component" value="Unassembled WGS sequence"/>
</dbReference>
<organism evidence="2 3">
    <name type="scientific">Coleofasciculus chthonoplastes PCC 7420</name>
    <dbReference type="NCBI Taxonomy" id="118168"/>
    <lineage>
        <taxon>Bacteria</taxon>
        <taxon>Bacillati</taxon>
        <taxon>Cyanobacteriota</taxon>
        <taxon>Cyanophyceae</taxon>
        <taxon>Coleofasciculales</taxon>
        <taxon>Coleofasciculaceae</taxon>
        <taxon>Coleofasciculus</taxon>
    </lineage>
</organism>
<dbReference type="PANTHER" id="PTHR10098:SF112">
    <property type="entry name" value="SLR0380 PROTEIN"/>
    <property type="match status" value="1"/>
</dbReference>
<dbReference type="EMBL" id="DS989846">
    <property type="protein sequence ID" value="EDX76383.1"/>
    <property type="molecule type" value="Genomic_DNA"/>
</dbReference>
<dbReference type="RefSeq" id="WP_006100116.1">
    <property type="nucleotide sequence ID" value="NZ_DS989846.1"/>
</dbReference>
<dbReference type="HOGENOM" id="CLU_002404_0_0_3"/>
<evidence type="ECO:0000259" key="1">
    <source>
        <dbReference type="Pfam" id="PF12770"/>
    </source>
</evidence>
<sequence length="911" mass="102824">MTNNNRHLLIGFILGLFLFTGIPPVLSQINPITPPIQSAAQSITQGRTFYAAKEYQQAIHFWRQAAQGYETQGDTLHHAQALSYLSLAYQKLHQWTDADAAITASLTLLDTVAESTERSRLYAQALNHRGRLELALGRAESALATWKQATQIYQQLDDDIGVTGSRFNQAQAMEALGFYRRACQISLQALQVDNHCNLSESGELDAAVNTFTQQSQPAFTVVGLRHLGNVLRLVGHWQESNLILHQALDLAEQIDSPSNQSATLLSLGKTEYALYRQYKDLWERSNLIENRETAKEWARKALNTYQQAAAITTDSTTLPLEAQLHQLRLLIEFQQWLQTLEKTDTTANPAEFTPQIQSQVETLLNSPLANLPPSKIAIYSQLTFAQELLKLPQYDPNFSYALDYSQTAFNQAKFLQNKRAESEALGTLGHIYEQNHQWKDAQDLTHEALGLAQSLDTEDLAYKWLWQSGRIYWQQQQKENAIHAYNTSINVLNSVRRNLLAINPGVQFSFLDDVRPIYQQFLEILLQPDANLDHLSQATRISEALQLAELEDFLRCSFTNLVSIDQSKNPPDAIIYPILLEDRLEVLVKLPQSDSSPEKVYRYTTQVSAKDFSQTLYDLRHQLDDYQNPVNTLILPSAQKLYNWLLKSAQADLPPEGTLVFVLDSTLQNLPIAILHDSQHYLVETYNIAISLGSQLPNLNPLSPSLMQGLLAGINKKAESYPPKLPALFNVWDELQQIHNTVPSQLLENEQFTQTNFRNQLINHPFSVIHLATHGEFSSDATQTVIYAWDKEIPVEKFGQLLQQRQQTRREPIQLLVLSACQTASGDKRAALGLAGVALRTNASSTVASLWRVSDNSTAQLMNDFYQQLSQGIPKAEALANAQRKLLTNPDNPSHKHPYYWAAFILAGNWF</sequence>
<feature type="domain" description="CHAT" evidence="1">
    <location>
        <begin position="636"/>
        <end position="909"/>
    </location>
</feature>
<dbReference type="InterPro" id="IPR019734">
    <property type="entry name" value="TPR_rpt"/>
</dbReference>
<dbReference type="STRING" id="118168.MC7420_4639"/>
<accession>B4VP13</accession>
<reference evidence="2 3" key="1">
    <citation type="submission" date="2008-07" db="EMBL/GenBank/DDBJ databases">
        <authorList>
            <person name="Tandeau de Marsac N."/>
            <person name="Ferriera S."/>
            <person name="Johnson J."/>
            <person name="Kravitz S."/>
            <person name="Beeson K."/>
            <person name="Sutton G."/>
            <person name="Rogers Y.-H."/>
            <person name="Friedman R."/>
            <person name="Frazier M."/>
            <person name="Venter J.C."/>
        </authorList>
    </citation>
    <scope>NUCLEOTIDE SEQUENCE [LARGE SCALE GENOMIC DNA]</scope>
    <source>
        <strain evidence="2 3">PCC 7420</strain>
    </source>
</reference>
<protein>
    <submittedName>
        <fullName evidence="2">Tetratricopeptide repeat domain protein</fullName>
    </submittedName>
</protein>
<keyword evidence="3" id="KW-1185">Reference proteome</keyword>
<dbReference type="SMART" id="SM00028">
    <property type="entry name" value="TPR"/>
    <property type="match status" value="6"/>
</dbReference>
<dbReference type="eggNOG" id="COG4995">
    <property type="taxonomic scope" value="Bacteria"/>
</dbReference>
<dbReference type="Pfam" id="PF12770">
    <property type="entry name" value="CHAT"/>
    <property type="match status" value="1"/>
</dbReference>
<dbReference type="PANTHER" id="PTHR10098">
    <property type="entry name" value="RAPSYN-RELATED"/>
    <property type="match status" value="1"/>
</dbReference>
<evidence type="ECO:0000313" key="3">
    <source>
        <dbReference type="Proteomes" id="UP000003835"/>
    </source>
</evidence>
<dbReference type="OrthoDB" id="434769at2"/>
<dbReference type="Gene3D" id="1.25.40.10">
    <property type="entry name" value="Tetratricopeptide repeat domain"/>
    <property type="match status" value="3"/>
</dbReference>
<dbReference type="InterPro" id="IPR024983">
    <property type="entry name" value="CHAT_dom"/>
</dbReference>